<proteinExistence type="predicted"/>
<sequence>MSEIVLGLAYWRDEVIHWQDKLEQMIFPLNGMGLVARSLFVNNLNKARSNVRILENAFTRGDFVKV</sequence>
<dbReference type="EMBL" id="LAZR01003584">
    <property type="protein sequence ID" value="KKN16740.1"/>
    <property type="molecule type" value="Genomic_DNA"/>
</dbReference>
<comment type="caution">
    <text evidence="1">The sequence shown here is derived from an EMBL/GenBank/DDBJ whole genome shotgun (WGS) entry which is preliminary data.</text>
</comment>
<accession>A0A0F9NB41</accession>
<evidence type="ECO:0000313" key="1">
    <source>
        <dbReference type="EMBL" id="KKN16740.1"/>
    </source>
</evidence>
<reference evidence="1" key="1">
    <citation type="journal article" date="2015" name="Nature">
        <title>Complex archaea that bridge the gap between prokaryotes and eukaryotes.</title>
        <authorList>
            <person name="Spang A."/>
            <person name="Saw J.H."/>
            <person name="Jorgensen S.L."/>
            <person name="Zaremba-Niedzwiedzka K."/>
            <person name="Martijn J."/>
            <person name="Lind A.E."/>
            <person name="van Eijk R."/>
            <person name="Schleper C."/>
            <person name="Guy L."/>
            <person name="Ettema T.J."/>
        </authorList>
    </citation>
    <scope>NUCLEOTIDE SEQUENCE</scope>
</reference>
<organism evidence="1">
    <name type="scientific">marine sediment metagenome</name>
    <dbReference type="NCBI Taxonomy" id="412755"/>
    <lineage>
        <taxon>unclassified sequences</taxon>
        <taxon>metagenomes</taxon>
        <taxon>ecological metagenomes</taxon>
    </lineage>
</organism>
<gene>
    <name evidence="1" type="ORF">LCGC14_0972770</name>
</gene>
<name>A0A0F9NB41_9ZZZZ</name>
<protein>
    <submittedName>
        <fullName evidence="1">Uncharacterized protein</fullName>
    </submittedName>
</protein>
<dbReference type="AlphaFoldDB" id="A0A0F9NB41"/>